<evidence type="ECO:0000256" key="4">
    <source>
        <dbReference type="ARBA" id="ARBA00022989"/>
    </source>
</evidence>
<dbReference type="InterPro" id="IPR018076">
    <property type="entry name" value="T2SS_GspF_dom"/>
</dbReference>
<keyword evidence="5 6" id="KW-0472">Membrane</keyword>
<evidence type="ECO:0000256" key="2">
    <source>
        <dbReference type="ARBA" id="ARBA00022475"/>
    </source>
</evidence>
<keyword evidence="2" id="KW-1003">Cell membrane</keyword>
<organism evidence="8 9">
    <name type="scientific">Candidatus Caccovicinus merdipullorum</name>
    <dbReference type="NCBI Taxonomy" id="2840724"/>
    <lineage>
        <taxon>Bacteria</taxon>
        <taxon>Bacillati</taxon>
        <taxon>Bacillota</taxon>
        <taxon>Clostridia</taxon>
        <taxon>Eubacteriales</taxon>
        <taxon>Candidatus Caccovicinus</taxon>
    </lineage>
</organism>
<evidence type="ECO:0000313" key="9">
    <source>
        <dbReference type="Proteomes" id="UP000886860"/>
    </source>
</evidence>
<feature type="domain" description="Type II secretion system protein GspF" evidence="7">
    <location>
        <begin position="55"/>
        <end position="184"/>
    </location>
</feature>
<feature type="transmembrane region" description="Helical" evidence="6">
    <location>
        <begin position="194"/>
        <end position="219"/>
    </location>
</feature>
<feature type="transmembrane region" description="Helical" evidence="6">
    <location>
        <begin position="172"/>
        <end position="188"/>
    </location>
</feature>
<evidence type="ECO:0000256" key="5">
    <source>
        <dbReference type="ARBA" id="ARBA00023136"/>
    </source>
</evidence>
<keyword evidence="3 6" id="KW-0812">Transmembrane</keyword>
<evidence type="ECO:0000256" key="3">
    <source>
        <dbReference type="ARBA" id="ARBA00022692"/>
    </source>
</evidence>
<evidence type="ECO:0000259" key="7">
    <source>
        <dbReference type="Pfam" id="PF00482"/>
    </source>
</evidence>
<protein>
    <submittedName>
        <fullName evidence="8">Type II secretion system F family protein</fullName>
    </submittedName>
</protein>
<dbReference type="EMBL" id="DVKS01000231">
    <property type="protein sequence ID" value="HIT43186.1"/>
    <property type="molecule type" value="Genomic_DNA"/>
</dbReference>
<name>A0A9D1GLZ1_9FIRM</name>
<proteinExistence type="predicted"/>
<dbReference type="PANTHER" id="PTHR35007">
    <property type="entry name" value="INTEGRAL MEMBRANE PROTEIN-RELATED"/>
    <property type="match status" value="1"/>
</dbReference>
<comment type="subcellular location">
    <subcellularLocation>
        <location evidence="1">Cell membrane</location>
        <topology evidence="1">Multi-pass membrane protein</topology>
    </subcellularLocation>
</comment>
<dbReference type="GO" id="GO:0005886">
    <property type="term" value="C:plasma membrane"/>
    <property type="evidence" value="ECO:0007669"/>
    <property type="project" value="UniProtKB-SubCell"/>
</dbReference>
<comment type="caution">
    <text evidence="8">The sequence shown here is derived from an EMBL/GenBank/DDBJ whole genome shotgun (WGS) entry which is preliminary data.</text>
</comment>
<reference evidence="8" key="1">
    <citation type="submission" date="2020-10" db="EMBL/GenBank/DDBJ databases">
        <authorList>
            <person name="Gilroy R."/>
        </authorList>
    </citation>
    <scope>NUCLEOTIDE SEQUENCE</scope>
    <source>
        <strain evidence="8">CHK123-3438</strain>
    </source>
</reference>
<keyword evidence="4 6" id="KW-1133">Transmembrane helix</keyword>
<dbReference type="Pfam" id="PF00482">
    <property type="entry name" value="T2SSF"/>
    <property type="match status" value="1"/>
</dbReference>
<accession>A0A9D1GLZ1</accession>
<feature type="transmembrane region" description="Helical" evidence="6">
    <location>
        <begin position="12"/>
        <end position="33"/>
    </location>
</feature>
<dbReference type="AlphaFoldDB" id="A0A9D1GLZ1"/>
<evidence type="ECO:0000256" key="1">
    <source>
        <dbReference type="ARBA" id="ARBA00004651"/>
    </source>
</evidence>
<reference evidence="8" key="2">
    <citation type="journal article" date="2021" name="PeerJ">
        <title>Extensive microbial diversity within the chicken gut microbiome revealed by metagenomics and culture.</title>
        <authorList>
            <person name="Gilroy R."/>
            <person name="Ravi A."/>
            <person name="Getino M."/>
            <person name="Pursley I."/>
            <person name="Horton D.L."/>
            <person name="Alikhan N.F."/>
            <person name="Baker D."/>
            <person name="Gharbi K."/>
            <person name="Hall N."/>
            <person name="Watson M."/>
            <person name="Adriaenssens E.M."/>
            <person name="Foster-Nyarko E."/>
            <person name="Jarju S."/>
            <person name="Secka A."/>
            <person name="Antonio M."/>
            <person name="Oren A."/>
            <person name="Chaudhuri R.R."/>
            <person name="La Ragione R."/>
            <person name="Hildebrand F."/>
            <person name="Pallen M.J."/>
        </authorList>
    </citation>
    <scope>NUCLEOTIDE SEQUENCE</scope>
    <source>
        <strain evidence="8">CHK123-3438</strain>
    </source>
</reference>
<evidence type="ECO:0000313" key="8">
    <source>
        <dbReference type="EMBL" id="HIT43186.1"/>
    </source>
</evidence>
<dbReference type="Proteomes" id="UP000886860">
    <property type="component" value="Unassembled WGS sequence"/>
</dbReference>
<dbReference type="PANTHER" id="PTHR35007:SF1">
    <property type="entry name" value="PILUS ASSEMBLY PROTEIN"/>
    <property type="match status" value="1"/>
</dbReference>
<evidence type="ECO:0000256" key="6">
    <source>
        <dbReference type="SAM" id="Phobius"/>
    </source>
</evidence>
<gene>
    <name evidence="8" type="ORF">IAB60_14010</name>
</gene>
<sequence length="227" mass="25665">MGIALCGLISYTFYRSMLVFCILLPLGAAYPLFRRKGLREERLFRLNQEFKEGIQILAANLSAGYSFENALANSVRELELVFGQSGMIQKEFDLMVHQIQMNRPAEQVLYEFGQRSGLEDVRNFAQVFNAARRSGGDLVAIIDHTAGVIRDKAQVKEEIANMTAAKRLEQRIMNMIPFFLIFYIDRASPGFFDMIYGTAAGRILMTICLGVYGIAFWLAKRILAIPV</sequence>